<feature type="region of interest" description="Disordered" evidence="4">
    <location>
        <begin position="81"/>
        <end position="115"/>
    </location>
</feature>
<gene>
    <name evidence="5" type="ORF">M0R45_028699</name>
    <name evidence="6" type="ORF">M0R45_028713</name>
</gene>
<dbReference type="NCBIfam" id="TIGR00756">
    <property type="entry name" value="PPR"/>
    <property type="match status" value="2"/>
</dbReference>
<dbReference type="PANTHER" id="PTHR47447">
    <property type="entry name" value="OS03G0856100 PROTEIN"/>
    <property type="match status" value="1"/>
</dbReference>
<organism evidence="5 7">
    <name type="scientific">Rubus argutus</name>
    <name type="common">Southern blackberry</name>
    <dbReference type="NCBI Taxonomy" id="59490"/>
    <lineage>
        <taxon>Eukaryota</taxon>
        <taxon>Viridiplantae</taxon>
        <taxon>Streptophyta</taxon>
        <taxon>Embryophyta</taxon>
        <taxon>Tracheophyta</taxon>
        <taxon>Spermatophyta</taxon>
        <taxon>Magnoliopsida</taxon>
        <taxon>eudicotyledons</taxon>
        <taxon>Gunneridae</taxon>
        <taxon>Pentapetalae</taxon>
        <taxon>rosids</taxon>
        <taxon>fabids</taxon>
        <taxon>Rosales</taxon>
        <taxon>Rosaceae</taxon>
        <taxon>Rosoideae</taxon>
        <taxon>Rosoideae incertae sedis</taxon>
        <taxon>Rubus</taxon>
    </lineage>
</organism>
<sequence>MAAKLLSRAFLRNQSNPFSLFLTKRLVAIAAINDTHKIISSASSSSSSSSTTTPHSSRVLPPISFSSFRLFSSSEPNTKRNTLVNFSLPSDDEDDAADHKTTAAAKSIDKPNLPPPYDPFNKKPVIEDPEDPTDLQEVFHKMRTDGLQNNAVKMFDALSKDGLTHEALELFAQIKDKGHMPDVVAHTAVIEAYAAAGKPKDALKVYLRMLACGVAPNAYTYSVLIKALAADPNFVGDAKKYVLEMMGKGMRPNAGTYVAVFEAFAGEEKAEEGREFLEQMKGKGFVADEKAVREVLKSRRGPVVRSVINILFGK</sequence>
<dbReference type="Proteomes" id="UP001457282">
    <property type="component" value="Unassembled WGS sequence"/>
</dbReference>
<feature type="repeat" description="PPR" evidence="3">
    <location>
        <begin position="253"/>
        <end position="287"/>
    </location>
</feature>
<comment type="similarity">
    <text evidence="1">Belongs to the PPR family. P subfamily.</text>
</comment>
<evidence type="ECO:0000256" key="4">
    <source>
        <dbReference type="SAM" id="MobiDB-lite"/>
    </source>
</evidence>
<feature type="repeat" description="PPR" evidence="3">
    <location>
        <begin position="182"/>
        <end position="216"/>
    </location>
</feature>
<feature type="repeat" description="PPR" evidence="3">
    <location>
        <begin position="217"/>
        <end position="252"/>
    </location>
</feature>
<evidence type="ECO:0000313" key="6">
    <source>
        <dbReference type="EMBL" id="KAK9920153.1"/>
    </source>
</evidence>
<dbReference type="EMBL" id="JBEDUW010000006">
    <property type="protein sequence ID" value="KAK9920138.1"/>
    <property type="molecule type" value="Genomic_DNA"/>
</dbReference>
<name>A0AAW1W6C7_RUBAR</name>
<keyword evidence="2" id="KW-0677">Repeat</keyword>
<evidence type="ECO:0000256" key="1">
    <source>
        <dbReference type="ARBA" id="ARBA00007626"/>
    </source>
</evidence>
<dbReference type="PROSITE" id="PS51375">
    <property type="entry name" value="PPR"/>
    <property type="match status" value="3"/>
</dbReference>
<comment type="caution">
    <text evidence="5">The sequence shown here is derived from an EMBL/GenBank/DDBJ whole genome shotgun (WGS) entry which is preliminary data.</text>
</comment>
<dbReference type="InterPro" id="IPR002885">
    <property type="entry name" value="PPR_rpt"/>
</dbReference>
<dbReference type="Pfam" id="PF13041">
    <property type="entry name" value="PPR_2"/>
    <property type="match status" value="1"/>
</dbReference>
<evidence type="ECO:0008006" key="8">
    <source>
        <dbReference type="Google" id="ProtNLM"/>
    </source>
</evidence>
<reference evidence="5 7" key="1">
    <citation type="journal article" date="2023" name="G3 (Bethesda)">
        <title>A chromosome-length genome assembly and annotation of blackberry (Rubus argutus, cv. 'Hillquist').</title>
        <authorList>
            <person name="Bruna T."/>
            <person name="Aryal R."/>
            <person name="Dudchenko O."/>
            <person name="Sargent D.J."/>
            <person name="Mead D."/>
            <person name="Buti M."/>
            <person name="Cavallini A."/>
            <person name="Hytonen T."/>
            <person name="Andres J."/>
            <person name="Pham M."/>
            <person name="Weisz D."/>
            <person name="Mascagni F."/>
            <person name="Usai G."/>
            <person name="Natali L."/>
            <person name="Bassil N."/>
            <person name="Fernandez G.E."/>
            <person name="Lomsadze A."/>
            <person name="Armour M."/>
            <person name="Olukolu B."/>
            <person name="Poorten T."/>
            <person name="Britton C."/>
            <person name="Davik J."/>
            <person name="Ashrafi H."/>
            <person name="Aiden E.L."/>
            <person name="Borodovsky M."/>
            <person name="Worthington M."/>
        </authorList>
    </citation>
    <scope>NUCLEOTIDE SEQUENCE [LARGE SCALE GENOMIC DNA]</scope>
    <source>
        <strain evidence="5">PI 553951</strain>
    </source>
</reference>
<dbReference type="EMBL" id="JBEDUW010000006">
    <property type="protein sequence ID" value="KAK9920153.1"/>
    <property type="molecule type" value="Genomic_DNA"/>
</dbReference>
<keyword evidence="7" id="KW-1185">Reference proteome</keyword>
<accession>A0AAW1W6C7</accession>
<protein>
    <recommendedName>
        <fullName evidence="8">Pentatricopeptide repeat-containing protein</fullName>
    </recommendedName>
</protein>
<proteinExistence type="inferred from homology"/>
<dbReference type="Gene3D" id="1.25.40.10">
    <property type="entry name" value="Tetratricopeptide repeat domain"/>
    <property type="match status" value="2"/>
</dbReference>
<evidence type="ECO:0000313" key="5">
    <source>
        <dbReference type="EMBL" id="KAK9920138.1"/>
    </source>
</evidence>
<evidence type="ECO:0000313" key="7">
    <source>
        <dbReference type="Proteomes" id="UP001457282"/>
    </source>
</evidence>
<dbReference type="AlphaFoldDB" id="A0AAW1W6C7"/>
<dbReference type="Pfam" id="PF01535">
    <property type="entry name" value="PPR"/>
    <property type="match status" value="2"/>
</dbReference>
<dbReference type="InterPro" id="IPR011990">
    <property type="entry name" value="TPR-like_helical_dom_sf"/>
</dbReference>
<dbReference type="PANTHER" id="PTHR47447:SF17">
    <property type="entry name" value="OS12G0638900 PROTEIN"/>
    <property type="match status" value="1"/>
</dbReference>
<evidence type="ECO:0000256" key="3">
    <source>
        <dbReference type="PROSITE-ProRule" id="PRU00708"/>
    </source>
</evidence>
<evidence type="ECO:0000256" key="2">
    <source>
        <dbReference type="ARBA" id="ARBA00022737"/>
    </source>
</evidence>